<dbReference type="Proteomes" id="UP000701801">
    <property type="component" value="Unassembled WGS sequence"/>
</dbReference>
<comment type="caution">
    <text evidence="2">The sequence shown here is derived from an EMBL/GenBank/DDBJ whole genome shotgun (WGS) entry which is preliminary data.</text>
</comment>
<proteinExistence type="predicted"/>
<evidence type="ECO:0000313" key="3">
    <source>
        <dbReference type="Proteomes" id="UP000701801"/>
    </source>
</evidence>
<accession>A0A9N9LM59</accession>
<sequence>MAPIDAHWCVLSNPLGSHFTLRGGSTWVPLSDNKNFQGSKTSGNTGYRPKKVAKSLRTHPQLQIMGKEVSTTAQFMPHCHHRNGTDTEKA</sequence>
<name>A0A9N9LM59_9HELO</name>
<organism evidence="2 3">
    <name type="scientific">Hymenoscyphus albidus</name>
    <dbReference type="NCBI Taxonomy" id="595503"/>
    <lineage>
        <taxon>Eukaryota</taxon>
        <taxon>Fungi</taxon>
        <taxon>Dikarya</taxon>
        <taxon>Ascomycota</taxon>
        <taxon>Pezizomycotina</taxon>
        <taxon>Leotiomycetes</taxon>
        <taxon>Helotiales</taxon>
        <taxon>Helotiaceae</taxon>
        <taxon>Hymenoscyphus</taxon>
    </lineage>
</organism>
<feature type="region of interest" description="Disordered" evidence="1">
    <location>
        <begin position="70"/>
        <end position="90"/>
    </location>
</feature>
<dbReference type="AlphaFoldDB" id="A0A9N9LM59"/>
<feature type="compositionally biased region" description="Polar residues" evidence="1">
    <location>
        <begin position="32"/>
        <end position="45"/>
    </location>
</feature>
<feature type="region of interest" description="Disordered" evidence="1">
    <location>
        <begin position="31"/>
        <end position="57"/>
    </location>
</feature>
<gene>
    <name evidence="2" type="ORF">HYALB_00013132</name>
</gene>
<keyword evidence="3" id="KW-1185">Reference proteome</keyword>
<dbReference type="EMBL" id="CAJVRM010000238">
    <property type="protein sequence ID" value="CAG8977855.1"/>
    <property type="molecule type" value="Genomic_DNA"/>
</dbReference>
<evidence type="ECO:0000256" key="1">
    <source>
        <dbReference type="SAM" id="MobiDB-lite"/>
    </source>
</evidence>
<evidence type="ECO:0000313" key="2">
    <source>
        <dbReference type="EMBL" id="CAG8977855.1"/>
    </source>
</evidence>
<protein>
    <submittedName>
        <fullName evidence="2">Uncharacterized protein</fullName>
    </submittedName>
</protein>
<reference evidence="2" key="1">
    <citation type="submission" date="2021-07" db="EMBL/GenBank/DDBJ databases">
        <authorList>
            <person name="Durling M."/>
        </authorList>
    </citation>
    <scope>NUCLEOTIDE SEQUENCE</scope>
</reference>
<feature type="compositionally biased region" description="Basic residues" evidence="1">
    <location>
        <begin position="48"/>
        <end position="57"/>
    </location>
</feature>